<dbReference type="Proteomes" id="UP000195402">
    <property type="component" value="Unassembled WGS sequence"/>
</dbReference>
<dbReference type="FunCoup" id="A0A200QBM5">
    <property type="interactions" value="63"/>
</dbReference>
<reference evidence="4 5" key="1">
    <citation type="journal article" date="2017" name="Mol. Plant">
        <title>The Genome of Medicinal Plant Macleaya cordata Provides New Insights into Benzylisoquinoline Alkaloids Metabolism.</title>
        <authorList>
            <person name="Liu X."/>
            <person name="Liu Y."/>
            <person name="Huang P."/>
            <person name="Ma Y."/>
            <person name="Qing Z."/>
            <person name="Tang Q."/>
            <person name="Cao H."/>
            <person name="Cheng P."/>
            <person name="Zheng Y."/>
            <person name="Yuan Z."/>
            <person name="Zhou Y."/>
            <person name="Liu J."/>
            <person name="Tang Z."/>
            <person name="Zhuo Y."/>
            <person name="Zhang Y."/>
            <person name="Yu L."/>
            <person name="Huang J."/>
            <person name="Yang P."/>
            <person name="Peng Q."/>
            <person name="Zhang J."/>
            <person name="Jiang W."/>
            <person name="Zhang Z."/>
            <person name="Lin K."/>
            <person name="Ro D.K."/>
            <person name="Chen X."/>
            <person name="Xiong X."/>
            <person name="Shang Y."/>
            <person name="Huang S."/>
            <person name="Zeng J."/>
        </authorList>
    </citation>
    <scope>NUCLEOTIDE SEQUENCE [LARGE SCALE GENOMIC DNA]</scope>
    <source>
        <strain evidence="5">cv. BLH2017</strain>
        <tissue evidence="4">Root</tissue>
    </source>
</reference>
<protein>
    <submittedName>
        <fullName evidence="4">3'-5' exonuclease domain</fullName>
    </submittedName>
</protein>
<sequence length="208" mass="22696">MSSTAAAAANYEIKFNGINIMTTVANASWMITSFLNELRSSFSVSNTTNVSPVVGLDVEWKPNYSTYDDNKVATLQLCHGNRCIIIQLLHLDLIPHSLKSFLADHSISFVGVGITDDLAKLRRDYGLECGSGLELGSLADKVYGKQQYSSSGLVELAREVLGFIIEKPESVTRTDWGAWSLTMEQIKYATVDAYASFAIGNKLLGGNN</sequence>
<organism evidence="4 5">
    <name type="scientific">Macleaya cordata</name>
    <name type="common">Five-seeded plume-poppy</name>
    <name type="synonym">Bocconia cordata</name>
    <dbReference type="NCBI Taxonomy" id="56857"/>
    <lineage>
        <taxon>Eukaryota</taxon>
        <taxon>Viridiplantae</taxon>
        <taxon>Streptophyta</taxon>
        <taxon>Embryophyta</taxon>
        <taxon>Tracheophyta</taxon>
        <taxon>Spermatophyta</taxon>
        <taxon>Magnoliopsida</taxon>
        <taxon>Ranunculales</taxon>
        <taxon>Papaveraceae</taxon>
        <taxon>Papaveroideae</taxon>
        <taxon>Macleaya</taxon>
    </lineage>
</organism>
<dbReference type="GO" id="GO:0005737">
    <property type="term" value="C:cytoplasm"/>
    <property type="evidence" value="ECO:0007669"/>
    <property type="project" value="TreeGrafter"/>
</dbReference>
<dbReference type="GO" id="GO:0006139">
    <property type="term" value="P:nucleobase-containing compound metabolic process"/>
    <property type="evidence" value="ECO:0007669"/>
    <property type="project" value="InterPro"/>
</dbReference>
<dbReference type="OMA" id="RYACSAR"/>
<dbReference type="InterPro" id="IPR002562">
    <property type="entry name" value="3'-5'_exonuclease_dom"/>
</dbReference>
<dbReference type="SMART" id="SM00474">
    <property type="entry name" value="35EXOc"/>
    <property type="match status" value="1"/>
</dbReference>
<dbReference type="GO" id="GO:0003676">
    <property type="term" value="F:nucleic acid binding"/>
    <property type="evidence" value="ECO:0007669"/>
    <property type="project" value="InterPro"/>
</dbReference>
<dbReference type="InParanoid" id="A0A200QBM5"/>
<dbReference type="GO" id="GO:0005634">
    <property type="term" value="C:nucleus"/>
    <property type="evidence" value="ECO:0007669"/>
    <property type="project" value="TreeGrafter"/>
</dbReference>
<evidence type="ECO:0000256" key="1">
    <source>
        <dbReference type="ARBA" id="ARBA00022722"/>
    </source>
</evidence>
<keyword evidence="4" id="KW-0269">Exonuclease</keyword>
<keyword evidence="1" id="KW-0540">Nuclease</keyword>
<evidence type="ECO:0000259" key="3">
    <source>
        <dbReference type="SMART" id="SM00474"/>
    </source>
</evidence>
<dbReference type="GO" id="GO:0008408">
    <property type="term" value="F:3'-5' exonuclease activity"/>
    <property type="evidence" value="ECO:0007669"/>
    <property type="project" value="InterPro"/>
</dbReference>
<proteinExistence type="predicted"/>
<keyword evidence="5" id="KW-1185">Reference proteome</keyword>
<feature type="domain" description="3'-5' exonuclease" evidence="3">
    <location>
        <begin position="21"/>
        <end position="208"/>
    </location>
</feature>
<evidence type="ECO:0000256" key="2">
    <source>
        <dbReference type="ARBA" id="ARBA00022801"/>
    </source>
</evidence>
<dbReference type="Gene3D" id="3.30.420.10">
    <property type="entry name" value="Ribonuclease H-like superfamily/Ribonuclease H"/>
    <property type="match status" value="1"/>
</dbReference>
<dbReference type="EMBL" id="MVGT01002402">
    <property type="protein sequence ID" value="OVA07873.1"/>
    <property type="molecule type" value="Genomic_DNA"/>
</dbReference>
<keyword evidence="2" id="KW-0378">Hydrolase</keyword>
<gene>
    <name evidence="4" type="ORF">BVC80_1105g16</name>
</gene>
<dbReference type="AlphaFoldDB" id="A0A200QBM5"/>
<dbReference type="STRING" id="56857.A0A200QBM5"/>
<dbReference type="SUPFAM" id="SSF53098">
    <property type="entry name" value="Ribonuclease H-like"/>
    <property type="match status" value="1"/>
</dbReference>
<dbReference type="CDD" id="cd06141">
    <property type="entry name" value="WRN_exo"/>
    <property type="match status" value="1"/>
</dbReference>
<dbReference type="Pfam" id="PF01612">
    <property type="entry name" value="DNA_pol_A_exo1"/>
    <property type="match status" value="1"/>
</dbReference>
<dbReference type="InterPro" id="IPR051132">
    <property type="entry name" value="3-5_Exonuclease_domain"/>
</dbReference>
<evidence type="ECO:0000313" key="5">
    <source>
        <dbReference type="Proteomes" id="UP000195402"/>
    </source>
</evidence>
<dbReference type="PANTHER" id="PTHR13620:SF121">
    <property type="entry name" value="EMB|CAB82946.1-RELATED"/>
    <property type="match status" value="1"/>
</dbReference>
<name>A0A200QBM5_MACCD</name>
<dbReference type="InterPro" id="IPR012337">
    <property type="entry name" value="RNaseH-like_sf"/>
</dbReference>
<dbReference type="PANTHER" id="PTHR13620">
    <property type="entry name" value="3-5 EXONUCLEASE"/>
    <property type="match status" value="1"/>
</dbReference>
<comment type="caution">
    <text evidence="4">The sequence shown here is derived from an EMBL/GenBank/DDBJ whole genome shotgun (WGS) entry which is preliminary data.</text>
</comment>
<dbReference type="OrthoDB" id="446462at2759"/>
<dbReference type="InterPro" id="IPR036397">
    <property type="entry name" value="RNaseH_sf"/>
</dbReference>
<evidence type="ECO:0000313" key="4">
    <source>
        <dbReference type="EMBL" id="OVA07873.1"/>
    </source>
</evidence>
<accession>A0A200QBM5</accession>